<keyword evidence="2" id="KW-1185">Reference proteome</keyword>
<gene>
    <name evidence="1" type="ORF">NG792_26765</name>
</gene>
<dbReference type="EMBL" id="JAMXFA010000061">
    <property type="protein sequence ID" value="MCT7981333.1"/>
    <property type="molecule type" value="Genomic_DNA"/>
</dbReference>
<accession>A0ABT2NF77</accession>
<dbReference type="PANTHER" id="PTHR39550">
    <property type="entry name" value="SLL0658 PROTEIN"/>
    <property type="match status" value="1"/>
</dbReference>
<organism evidence="1 2">
    <name type="scientific">Laspinema olomoucense D3b</name>
    <dbReference type="NCBI Taxonomy" id="2953688"/>
    <lineage>
        <taxon>Bacteria</taxon>
        <taxon>Bacillati</taxon>
        <taxon>Cyanobacteriota</taxon>
        <taxon>Cyanophyceae</taxon>
        <taxon>Oscillatoriophycideae</taxon>
        <taxon>Oscillatoriales</taxon>
        <taxon>Laspinemataceae</taxon>
        <taxon>Laspinema</taxon>
        <taxon>Laspinema olomoucense</taxon>
    </lineage>
</organism>
<dbReference type="InterPro" id="IPR021799">
    <property type="entry name" value="PIN-like_prokaryotic"/>
</dbReference>
<dbReference type="Pfam" id="PF11848">
    <property type="entry name" value="DUF3368"/>
    <property type="match status" value="1"/>
</dbReference>
<proteinExistence type="predicted"/>
<protein>
    <submittedName>
        <fullName evidence="1">DUF3368 domain-containing protein</fullName>
    </submittedName>
</protein>
<evidence type="ECO:0000313" key="1">
    <source>
        <dbReference type="EMBL" id="MCT7981333.1"/>
    </source>
</evidence>
<comment type="caution">
    <text evidence="1">The sequence shown here is derived from an EMBL/GenBank/DDBJ whole genome shotgun (WGS) entry which is preliminary data.</text>
</comment>
<dbReference type="RefSeq" id="WP_261237515.1">
    <property type="nucleotide sequence ID" value="NZ_JAMXFA010000061.1"/>
</dbReference>
<sequence length="64" mass="7207">MGRQTARDFGVKITGVLGIILLAKRQKIITQVQQIMNNLMKKVNFRISSQLYADVLIAEDESVT</sequence>
<name>A0ABT2NF77_9CYAN</name>
<dbReference type="Proteomes" id="UP001525961">
    <property type="component" value="Unassembled WGS sequence"/>
</dbReference>
<evidence type="ECO:0000313" key="2">
    <source>
        <dbReference type="Proteomes" id="UP001525961"/>
    </source>
</evidence>
<reference evidence="1 2" key="1">
    <citation type="journal article" date="2022" name="Front. Microbiol.">
        <title>High genomic differentiation and limited gene flow indicate recent cryptic speciation within the genus Laspinema (cyanobacteria).</title>
        <authorList>
            <person name="Stanojkovic A."/>
            <person name="Skoupy S."/>
            <person name="Skaloud P."/>
            <person name="Dvorak P."/>
        </authorList>
    </citation>
    <scope>NUCLEOTIDE SEQUENCE [LARGE SCALE GENOMIC DNA]</scope>
    <source>
        <strain evidence="1 2">D3b</strain>
    </source>
</reference>
<dbReference type="PANTHER" id="PTHR39550:SF1">
    <property type="entry name" value="SLL0658 PROTEIN"/>
    <property type="match status" value="1"/>
</dbReference>